<dbReference type="InterPro" id="IPR050491">
    <property type="entry name" value="AmpC-like"/>
</dbReference>
<comment type="similarity">
    <text evidence="2 6">Belongs to the class-C beta-lactamase family.</text>
</comment>
<organism evidence="9 10">
    <name type="scientific">Ideonella lacteola</name>
    <dbReference type="NCBI Taxonomy" id="2984193"/>
    <lineage>
        <taxon>Bacteria</taxon>
        <taxon>Pseudomonadati</taxon>
        <taxon>Pseudomonadota</taxon>
        <taxon>Betaproteobacteria</taxon>
        <taxon>Burkholderiales</taxon>
        <taxon>Sphaerotilaceae</taxon>
        <taxon>Ideonella</taxon>
    </lineage>
</organism>
<comment type="caution">
    <text evidence="9">The sequence shown here is derived from an EMBL/GenBank/DDBJ whole genome shotgun (WGS) entry which is preliminary data.</text>
</comment>
<evidence type="ECO:0000259" key="8">
    <source>
        <dbReference type="Pfam" id="PF00144"/>
    </source>
</evidence>
<evidence type="ECO:0000256" key="4">
    <source>
        <dbReference type="ARBA" id="ARBA00022801"/>
    </source>
</evidence>
<evidence type="ECO:0000256" key="1">
    <source>
        <dbReference type="ARBA" id="ARBA00001526"/>
    </source>
</evidence>
<dbReference type="EMBL" id="JBBUTG010000021">
    <property type="protein sequence ID" value="MEK8033782.1"/>
    <property type="molecule type" value="Genomic_DNA"/>
</dbReference>
<dbReference type="NCBIfam" id="NF033085">
    <property type="entry name" value="bla_class_C"/>
    <property type="match status" value="1"/>
</dbReference>
<dbReference type="SUPFAM" id="SSF56601">
    <property type="entry name" value="beta-lactamase/transpeptidase-like"/>
    <property type="match status" value="1"/>
</dbReference>
<proteinExistence type="inferred from homology"/>
<keyword evidence="10" id="KW-1185">Reference proteome</keyword>
<evidence type="ECO:0000256" key="6">
    <source>
        <dbReference type="RuleBase" id="RU361140"/>
    </source>
</evidence>
<feature type="compositionally biased region" description="Basic residues" evidence="7">
    <location>
        <begin position="8"/>
        <end position="22"/>
    </location>
</feature>
<dbReference type="InterPro" id="IPR001586">
    <property type="entry name" value="Beta-lactam_class-C_AS"/>
</dbReference>
<dbReference type="EC" id="3.5.2.6" evidence="3 6"/>
<dbReference type="PROSITE" id="PS00336">
    <property type="entry name" value="BETA_LACTAMASE_C"/>
    <property type="match status" value="1"/>
</dbReference>
<reference evidence="9 10" key="1">
    <citation type="submission" date="2024-04" db="EMBL/GenBank/DDBJ databases">
        <title>Novel species of the genus Ideonella isolated from streams.</title>
        <authorList>
            <person name="Lu H."/>
        </authorList>
    </citation>
    <scope>NUCLEOTIDE SEQUENCE [LARGE SCALE GENOMIC DNA]</scope>
    <source>
        <strain evidence="9 10">DXS29W</strain>
    </source>
</reference>
<evidence type="ECO:0000313" key="9">
    <source>
        <dbReference type="EMBL" id="MEK8033782.1"/>
    </source>
</evidence>
<dbReference type="InterPro" id="IPR012338">
    <property type="entry name" value="Beta-lactam/transpept-like"/>
</dbReference>
<keyword evidence="5 6" id="KW-0046">Antibiotic resistance</keyword>
<comment type="catalytic activity">
    <reaction evidence="1 6">
        <text>a beta-lactam + H2O = a substituted beta-amino acid</text>
        <dbReference type="Rhea" id="RHEA:20401"/>
        <dbReference type="ChEBI" id="CHEBI:15377"/>
        <dbReference type="ChEBI" id="CHEBI:35627"/>
        <dbReference type="ChEBI" id="CHEBI:140347"/>
        <dbReference type="EC" id="3.5.2.6"/>
    </reaction>
</comment>
<feature type="region of interest" description="Disordered" evidence="7">
    <location>
        <begin position="1"/>
        <end position="26"/>
    </location>
</feature>
<dbReference type="InterPro" id="IPR001466">
    <property type="entry name" value="Beta-lactam-related"/>
</dbReference>
<feature type="domain" description="Beta-lactamase-related" evidence="8">
    <location>
        <begin position="59"/>
        <end position="408"/>
    </location>
</feature>
<dbReference type="Gene3D" id="3.40.710.10">
    <property type="entry name" value="DD-peptidase/beta-lactamase superfamily"/>
    <property type="match status" value="1"/>
</dbReference>
<dbReference type="InterPro" id="IPR058136">
    <property type="entry name" value="AmpC"/>
</dbReference>
<evidence type="ECO:0000313" key="10">
    <source>
        <dbReference type="Proteomes" id="UP001371218"/>
    </source>
</evidence>
<dbReference type="RefSeq" id="WP_341428206.1">
    <property type="nucleotide sequence ID" value="NZ_JBBUTG010000021.1"/>
</dbReference>
<keyword evidence="4 6" id="KW-0378">Hydrolase</keyword>
<evidence type="ECO:0000256" key="5">
    <source>
        <dbReference type="ARBA" id="ARBA00023251"/>
    </source>
</evidence>
<evidence type="ECO:0000256" key="2">
    <source>
        <dbReference type="ARBA" id="ARBA00007840"/>
    </source>
</evidence>
<dbReference type="PANTHER" id="PTHR46825:SF8">
    <property type="entry name" value="BETA-LACTAMASE-RELATED"/>
    <property type="match status" value="1"/>
</dbReference>
<dbReference type="GO" id="GO:0008800">
    <property type="term" value="F:beta-lactamase activity"/>
    <property type="evidence" value="ECO:0007669"/>
    <property type="project" value="UniProtKB-EC"/>
</dbReference>
<dbReference type="PANTHER" id="PTHR46825">
    <property type="entry name" value="D-ALANYL-D-ALANINE-CARBOXYPEPTIDASE/ENDOPEPTIDASE AMPH"/>
    <property type="match status" value="1"/>
</dbReference>
<dbReference type="Proteomes" id="UP001371218">
    <property type="component" value="Unassembled WGS sequence"/>
</dbReference>
<sequence length="412" mass="44106">MKTPVRTLSHRSLHHSPHHSPHRSAPDSFSIRRRALLLAALAPCAASAASDKEELRGLVDQTIRPLMSQHGIPGMAVGLVVGGHDHVFTYGVASRESDTPVTEATIFEIGSISKTFTAALAAWGQVTGQLSLAAHPSHYLAALKGRAIDRATLLHLATYTAGGLPLQFPDTVAGEAGVLRYFQTWKPGAQPGAVRQYSNPSLGLLGLATATAMRERFDRLIETRLLQPLGLRHTYLSVPAAELAHYAWGYRDGRPVRVSPGPLDAETYGIKSTAPDMLRWLRAHMDPTGLDRSLGDALRLTHIGRFKVGSMVQGLGWEQFSYPVSREALLAGNSAQVIFDPQPVTPVPGVAAPGDGAARLFDKTGSTGGFGAYAVFVPARKLGLVMLANKSYPIPARIEAAYAILDLVARNA</sequence>
<accession>A0ABU9BY95</accession>
<name>A0ABU9BY95_9BURK</name>
<evidence type="ECO:0000256" key="3">
    <source>
        <dbReference type="ARBA" id="ARBA00012865"/>
    </source>
</evidence>
<dbReference type="Pfam" id="PF00144">
    <property type="entry name" value="Beta-lactamase"/>
    <property type="match status" value="1"/>
</dbReference>
<protein>
    <recommendedName>
        <fullName evidence="3 6">Beta-lactamase</fullName>
        <ecNumber evidence="3 6">3.5.2.6</ecNumber>
    </recommendedName>
</protein>
<gene>
    <name evidence="9" type="primary">ampC</name>
    <name evidence="9" type="ORF">AACH06_23410</name>
</gene>
<evidence type="ECO:0000256" key="7">
    <source>
        <dbReference type="SAM" id="MobiDB-lite"/>
    </source>
</evidence>